<dbReference type="PROSITE" id="PS01215">
    <property type="entry name" value="MRP"/>
    <property type="match status" value="1"/>
</dbReference>
<dbReference type="PANTHER" id="PTHR23264">
    <property type="entry name" value="NUCLEOTIDE-BINDING PROTEIN NBP35 YEAST -RELATED"/>
    <property type="match status" value="1"/>
</dbReference>
<dbReference type="GO" id="GO:0016226">
    <property type="term" value="P:iron-sulfur cluster assembly"/>
    <property type="evidence" value="ECO:0007669"/>
    <property type="project" value="InterPro"/>
</dbReference>
<protein>
    <submittedName>
        <fullName evidence="12">NUBP iron-sulfur cluster assembly factor 1, cytosolic</fullName>
    </submittedName>
</protein>
<comment type="function">
    <text evidence="10">Component of the cytosolic iron-sulfur (Fe/S) protein assembly (CIA) machinery. Required for maturation of extramitochondrial Fe-S proteins. The NUBP1-NUBP2 heterotetramer forms a Fe-S scaffold complex, mediating the de novo assembly of an Fe-S cluster and its transfer to target apoproteins. Implicated in the regulation of centrosome duplication. Negatively regulates cilium formation and structure.</text>
</comment>
<dbReference type="Gene3D" id="3.40.50.300">
    <property type="entry name" value="P-loop containing nucleotide triphosphate hydrolases"/>
    <property type="match status" value="1"/>
</dbReference>
<keyword evidence="9" id="KW-0411">Iron-sulfur</keyword>
<dbReference type="CDD" id="cd02037">
    <property type="entry name" value="Mrp_NBP35"/>
    <property type="match status" value="1"/>
</dbReference>
<evidence type="ECO:0000256" key="6">
    <source>
        <dbReference type="ARBA" id="ARBA00022741"/>
    </source>
</evidence>
<feature type="region of interest" description="Disordered" evidence="11">
    <location>
        <begin position="26"/>
        <end position="115"/>
    </location>
</feature>
<keyword evidence="3" id="KW-0004">4Fe-4S</keyword>
<dbReference type="Proteomes" id="UP000694428">
    <property type="component" value="Unplaced"/>
</dbReference>
<keyword evidence="5" id="KW-0479">Metal-binding</keyword>
<keyword evidence="4" id="KW-0963">Cytoplasm</keyword>
<dbReference type="InterPro" id="IPR019591">
    <property type="entry name" value="Mrp/NBP35_ATP-bd"/>
</dbReference>
<dbReference type="GO" id="GO:0005524">
    <property type="term" value="F:ATP binding"/>
    <property type="evidence" value="ECO:0007669"/>
    <property type="project" value="UniProtKB-KW"/>
</dbReference>
<dbReference type="SUPFAM" id="SSF52540">
    <property type="entry name" value="P-loop containing nucleoside triphosphate hydrolases"/>
    <property type="match status" value="1"/>
</dbReference>
<dbReference type="GO" id="GO:0051539">
    <property type="term" value="F:4 iron, 4 sulfur cluster binding"/>
    <property type="evidence" value="ECO:0007669"/>
    <property type="project" value="UniProtKB-KW"/>
</dbReference>
<evidence type="ECO:0000256" key="9">
    <source>
        <dbReference type="ARBA" id="ARBA00023014"/>
    </source>
</evidence>
<evidence type="ECO:0000256" key="2">
    <source>
        <dbReference type="ARBA" id="ARBA00004496"/>
    </source>
</evidence>
<dbReference type="GO" id="GO:0005634">
    <property type="term" value="C:nucleus"/>
    <property type="evidence" value="ECO:0007669"/>
    <property type="project" value="UniProtKB-SubCell"/>
</dbReference>
<evidence type="ECO:0000256" key="10">
    <source>
        <dbReference type="ARBA" id="ARBA00054528"/>
    </source>
</evidence>
<proteinExistence type="inferred from homology"/>
<dbReference type="Pfam" id="PF10609">
    <property type="entry name" value="ParA"/>
    <property type="match status" value="1"/>
</dbReference>
<keyword evidence="6" id="KW-0547">Nucleotide-binding</keyword>
<dbReference type="GO" id="GO:0140663">
    <property type="term" value="F:ATP-dependent FeS chaperone activity"/>
    <property type="evidence" value="ECO:0007669"/>
    <property type="project" value="InterPro"/>
</dbReference>
<evidence type="ECO:0000256" key="4">
    <source>
        <dbReference type="ARBA" id="ARBA00022490"/>
    </source>
</evidence>
<evidence type="ECO:0000256" key="7">
    <source>
        <dbReference type="ARBA" id="ARBA00022840"/>
    </source>
</evidence>
<dbReference type="GO" id="GO:0005829">
    <property type="term" value="C:cytosol"/>
    <property type="evidence" value="ECO:0007669"/>
    <property type="project" value="TreeGrafter"/>
</dbReference>
<dbReference type="PANTHER" id="PTHR23264:SF35">
    <property type="entry name" value="CYTOSOLIC FE-S CLUSTER ASSEMBLY FACTOR NUBP1"/>
    <property type="match status" value="1"/>
</dbReference>
<evidence type="ECO:0000313" key="12">
    <source>
        <dbReference type="Ensembl" id="ENSPSTP00000024315.1"/>
    </source>
</evidence>
<keyword evidence="13" id="KW-1185">Reference proteome</keyword>
<evidence type="ECO:0000313" key="13">
    <source>
        <dbReference type="Proteomes" id="UP000694428"/>
    </source>
</evidence>
<evidence type="ECO:0000256" key="11">
    <source>
        <dbReference type="SAM" id="MobiDB-lite"/>
    </source>
</evidence>
<sequence length="359" mass="39397">MYQWRYFTEVIHNLVDTKLLARAPTHQPSTATIHRPALQRPPAPTAGMATPGSRRMRVGRHAPGGSGVRPAPWPRWWSGRSRRTAREPAAPRRVGPPPVRDAPTRSSAPPAPPQRTRVALLDIDICGPSIPKMMGLEGEQVHQSGSGWSPVFVEENLGVMSVGFLLSSPDDAVIWRGPKKNGLIKQFLRDVDWGEVDYLIVDTPPGTSDEHLSIVQYLSASHIDGAVIVTTPQEVSLQDVRKEINFCHKVKLPIIGVVENMSGFICPNCKKESQIFPPTTGGAEKMCQNLNVSLLGKVPLDPQIGRSCDKGQSFLSEVPESPATSSYRNIIQSKSYNHHEGESLLSLFHAGNSRRALLQ</sequence>
<dbReference type="InterPro" id="IPR000808">
    <property type="entry name" value="Mrp-like_CS"/>
</dbReference>
<reference evidence="12" key="1">
    <citation type="submission" date="2025-08" db="UniProtKB">
        <authorList>
            <consortium name="Ensembl"/>
        </authorList>
    </citation>
    <scope>IDENTIFICATION</scope>
</reference>
<dbReference type="Ensembl" id="ENSPSTT00000025584.1">
    <property type="protein sequence ID" value="ENSPSTP00000024315.1"/>
    <property type="gene ID" value="ENSPSTG00000017924.1"/>
</dbReference>
<organism evidence="12 13">
    <name type="scientific">Pavo cristatus</name>
    <name type="common">Indian peafowl</name>
    <name type="synonym">Blue peafowl</name>
    <dbReference type="NCBI Taxonomy" id="9049"/>
    <lineage>
        <taxon>Eukaryota</taxon>
        <taxon>Metazoa</taxon>
        <taxon>Chordata</taxon>
        <taxon>Craniata</taxon>
        <taxon>Vertebrata</taxon>
        <taxon>Euteleostomi</taxon>
        <taxon>Archelosauria</taxon>
        <taxon>Archosauria</taxon>
        <taxon>Dinosauria</taxon>
        <taxon>Saurischia</taxon>
        <taxon>Theropoda</taxon>
        <taxon>Coelurosauria</taxon>
        <taxon>Aves</taxon>
        <taxon>Neognathae</taxon>
        <taxon>Galloanserae</taxon>
        <taxon>Galliformes</taxon>
        <taxon>Phasianidae</taxon>
        <taxon>Phasianinae</taxon>
        <taxon>Pavo</taxon>
    </lineage>
</organism>
<evidence type="ECO:0000256" key="1">
    <source>
        <dbReference type="ARBA" id="ARBA00004123"/>
    </source>
</evidence>
<evidence type="ECO:0000256" key="8">
    <source>
        <dbReference type="ARBA" id="ARBA00023004"/>
    </source>
</evidence>
<dbReference type="InterPro" id="IPR033756">
    <property type="entry name" value="YlxH/NBP35"/>
</dbReference>
<name>A0A8C9G9H2_PAVCR</name>
<dbReference type="GO" id="GO:0046872">
    <property type="term" value="F:metal ion binding"/>
    <property type="evidence" value="ECO:0007669"/>
    <property type="project" value="UniProtKB-KW"/>
</dbReference>
<reference evidence="12" key="2">
    <citation type="submission" date="2025-09" db="UniProtKB">
        <authorList>
            <consortium name="Ensembl"/>
        </authorList>
    </citation>
    <scope>IDENTIFICATION</scope>
</reference>
<dbReference type="HAMAP" id="MF_02040">
    <property type="entry name" value="Mrp_NBP35"/>
    <property type="match status" value="1"/>
</dbReference>
<dbReference type="FunFam" id="3.40.50.300:FF:000427">
    <property type="entry name" value="Cytosolic Fe-S cluster assembly factor NUBP1"/>
    <property type="match status" value="1"/>
</dbReference>
<dbReference type="InterPro" id="IPR027417">
    <property type="entry name" value="P-loop_NTPase"/>
</dbReference>
<accession>A0A8C9G9H2</accession>
<keyword evidence="7" id="KW-0067">ATP-binding</keyword>
<keyword evidence="8" id="KW-0408">Iron</keyword>
<dbReference type="AlphaFoldDB" id="A0A8C9G9H2"/>
<evidence type="ECO:0000256" key="3">
    <source>
        <dbReference type="ARBA" id="ARBA00022485"/>
    </source>
</evidence>
<evidence type="ECO:0000256" key="5">
    <source>
        <dbReference type="ARBA" id="ARBA00022723"/>
    </source>
</evidence>
<comment type="subcellular location">
    <subcellularLocation>
        <location evidence="2">Cytoplasm</location>
    </subcellularLocation>
    <subcellularLocation>
        <location evidence="1">Nucleus</location>
    </subcellularLocation>
</comment>